<name>A0AA48KDV7_9BACT</name>
<dbReference type="AlphaFoldDB" id="A0AA48KDV7"/>
<sequence>MSPAPETLDTRGLACPQPVILVRKALAERGRVPLEVLADAGAARENLLKFAAWAQVGAEVTEEDGWVRIRLTPAGAPGEAPAPAPAPSAGGATVLVASDAVGQGDETLGRLLMRGFLYTLTEAELPPARVILMNAGVKLAVDGSESLASLRRLEELGVEVLACGTCLDFYKLTPAVGRVTNMYEIAGHLLQGPAVRV</sequence>
<dbReference type="SUPFAM" id="SSF75169">
    <property type="entry name" value="DsrEFH-like"/>
    <property type="match status" value="1"/>
</dbReference>
<proteinExistence type="predicted"/>
<feature type="domain" description="UPF0033" evidence="1">
    <location>
        <begin position="6"/>
        <end position="71"/>
    </location>
</feature>
<protein>
    <submittedName>
        <fullName evidence="2">SirA-like protein</fullName>
    </submittedName>
</protein>
<evidence type="ECO:0000313" key="3">
    <source>
        <dbReference type="Proteomes" id="UP001228113"/>
    </source>
</evidence>
<reference evidence="2" key="1">
    <citation type="journal article" date="2023" name="Int. J. Syst. Evol. Microbiol.">
        <title>Mesoterricola silvestris gen. nov., sp. nov., Mesoterricola sediminis sp. nov., Geothrix oryzae sp. nov., Geothrix edaphica sp. nov., Geothrix rubra sp. nov., and Geothrix limicola sp. nov., six novel members of Acidobacteriota isolated from soils.</title>
        <authorList>
            <person name="Itoh H."/>
            <person name="Sugisawa Y."/>
            <person name="Mise K."/>
            <person name="Xu Z."/>
            <person name="Kuniyasu M."/>
            <person name="Ushijima N."/>
            <person name="Kawano K."/>
            <person name="Kobayashi E."/>
            <person name="Shiratori Y."/>
            <person name="Masuda Y."/>
            <person name="Senoo K."/>
        </authorList>
    </citation>
    <scope>NUCLEOTIDE SEQUENCE</scope>
    <source>
        <strain evidence="2">W786</strain>
    </source>
</reference>
<dbReference type="InterPro" id="IPR036868">
    <property type="entry name" value="TusA-like_sf"/>
</dbReference>
<dbReference type="RefSeq" id="WP_243333409.1">
    <property type="nucleotide sequence ID" value="NZ_AP027081.1"/>
</dbReference>
<gene>
    <name evidence="2" type="ORF">METESE_37270</name>
</gene>
<evidence type="ECO:0000259" key="1">
    <source>
        <dbReference type="Pfam" id="PF01206"/>
    </source>
</evidence>
<dbReference type="Pfam" id="PF01206">
    <property type="entry name" value="TusA"/>
    <property type="match status" value="1"/>
</dbReference>
<dbReference type="InterPro" id="IPR027396">
    <property type="entry name" value="DsrEFH-like"/>
</dbReference>
<dbReference type="NCBIfam" id="TIGR03527">
    <property type="entry name" value="selenium_YedF"/>
    <property type="match status" value="1"/>
</dbReference>
<dbReference type="Gene3D" id="3.30.110.40">
    <property type="entry name" value="TusA-like domain"/>
    <property type="match status" value="1"/>
</dbReference>
<dbReference type="InterPro" id="IPR019870">
    <property type="entry name" value="Se_metab_YedF"/>
</dbReference>
<organism evidence="2 3">
    <name type="scientific">Mesoterricola sediminis</name>
    <dbReference type="NCBI Taxonomy" id="2927980"/>
    <lineage>
        <taxon>Bacteria</taxon>
        <taxon>Pseudomonadati</taxon>
        <taxon>Acidobacteriota</taxon>
        <taxon>Holophagae</taxon>
        <taxon>Holophagales</taxon>
        <taxon>Holophagaceae</taxon>
        <taxon>Mesoterricola</taxon>
    </lineage>
</organism>
<dbReference type="SUPFAM" id="SSF64307">
    <property type="entry name" value="SirA-like"/>
    <property type="match status" value="1"/>
</dbReference>
<dbReference type="KEGG" id="msea:METESE_37270"/>
<dbReference type="EMBL" id="AP027081">
    <property type="protein sequence ID" value="BDU78769.1"/>
    <property type="molecule type" value="Genomic_DNA"/>
</dbReference>
<evidence type="ECO:0000313" key="2">
    <source>
        <dbReference type="EMBL" id="BDU78769.1"/>
    </source>
</evidence>
<dbReference type="Proteomes" id="UP001228113">
    <property type="component" value="Chromosome"/>
</dbReference>
<accession>A0AA48KDV7</accession>
<dbReference type="InterPro" id="IPR001455">
    <property type="entry name" value="TusA-like"/>
</dbReference>
<keyword evidence="3" id="KW-1185">Reference proteome</keyword>